<sequence length="718" mass="79847">MHEVSHEENQRSCSLEPLHRSSSAQSDSSGFMEGDQGEGDSRTVISSQLSCGPFQSPGRSVRRFPGVVRGEVALENLKQEVRDLDILVTNLDDKIKNMDSKMKGHAWWWSRESEGSVETVRYMPPGKPYPLHPGQNFYTHASSAFDQPPSRLLNKCTCCIYSSQICRLHNTSAESHRFARPIPGTDLKTNTSGTDSFAYSPPTDRCNPLCPDLSSDCPLALESFNVNNSHISSPCFSHSAVIPVTCITQSTFNIPSTSVSSIEKSYCCQQHLRKSSGTCHRRRHRSLPEPLVDSSSSAVADLEGKRNSQSFHLLWQPYFQPSSRTTRPGLTTGYLSPSSCQYSSPSLTPLQPVQSHLPYQSYSFANSSGLSSNQLPLKGNNISRKTENSVNDRHSDHAYMEQSTPEILLSALQSYRVQLVQQEHLSHSLHKAASYFTDNTSHQFAQELRSISAIRAAIRAEVTHMEEIIFNSKPRVLNSTCVNKVMLQMLVLMQKQAELCHVIERLTITSPVSSPKSEPLTSKDFPITGQDSSKQLADAGCTNEKMKHTSYPGGSTSHNVALVTGSVNYSLDSRLTEANHDQQNRNSQASKLSQNDHGQSHMWLRNQSCKEANSSSSDIYMCSNADNSLLNSGNILRKEDISNNNSSDSCVHPSQEENEPQSIPSSSPTTSNDIEWIMNTVKYQVQSQTQVVEAQLIHQSKEMEDMKKMLHLILNKLQ</sequence>
<reference evidence="2 3" key="1">
    <citation type="submission" date="2023-11" db="EMBL/GenBank/DDBJ databases">
        <title>Halocaridina rubra genome assembly.</title>
        <authorList>
            <person name="Smith C."/>
        </authorList>
    </citation>
    <scope>NUCLEOTIDE SEQUENCE [LARGE SCALE GENOMIC DNA]</scope>
    <source>
        <strain evidence="2">EP-1</strain>
        <tissue evidence="2">Whole</tissue>
    </source>
</reference>
<accession>A0AAN8XLJ2</accession>
<organism evidence="2 3">
    <name type="scientific">Halocaridina rubra</name>
    <name type="common">Hawaiian red shrimp</name>
    <dbReference type="NCBI Taxonomy" id="373956"/>
    <lineage>
        <taxon>Eukaryota</taxon>
        <taxon>Metazoa</taxon>
        <taxon>Ecdysozoa</taxon>
        <taxon>Arthropoda</taxon>
        <taxon>Crustacea</taxon>
        <taxon>Multicrustacea</taxon>
        <taxon>Malacostraca</taxon>
        <taxon>Eumalacostraca</taxon>
        <taxon>Eucarida</taxon>
        <taxon>Decapoda</taxon>
        <taxon>Pleocyemata</taxon>
        <taxon>Caridea</taxon>
        <taxon>Atyoidea</taxon>
        <taxon>Atyidae</taxon>
        <taxon>Halocaridina</taxon>
    </lineage>
</organism>
<feature type="compositionally biased region" description="Polar residues" evidence="1">
    <location>
        <begin position="374"/>
        <end position="383"/>
    </location>
</feature>
<evidence type="ECO:0000256" key="1">
    <source>
        <dbReference type="SAM" id="MobiDB-lite"/>
    </source>
</evidence>
<gene>
    <name evidence="2" type="ORF">SK128_027643</name>
</gene>
<feature type="compositionally biased region" description="Polar residues" evidence="1">
    <location>
        <begin position="20"/>
        <end position="29"/>
    </location>
</feature>
<feature type="region of interest" description="Disordered" evidence="1">
    <location>
        <begin position="639"/>
        <end position="672"/>
    </location>
</feature>
<dbReference type="Proteomes" id="UP001381693">
    <property type="component" value="Unassembled WGS sequence"/>
</dbReference>
<feature type="compositionally biased region" description="Polar residues" evidence="1">
    <location>
        <begin position="584"/>
        <end position="597"/>
    </location>
</feature>
<proteinExistence type="predicted"/>
<feature type="compositionally biased region" description="Low complexity" evidence="1">
    <location>
        <begin position="662"/>
        <end position="671"/>
    </location>
</feature>
<feature type="region of interest" description="Disordered" evidence="1">
    <location>
        <begin position="577"/>
        <end position="599"/>
    </location>
</feature>
<comment type="caution">
    <text evidence="2">The sequence shown here is derived from an EMBL/GenBank/DDBJ whole genome shotgun (WGS) entry which is preliminary data.</text>
</comment>
<evidence type="ECO:0000313" key="2">
    <source>
        <dbReference type="EMBL" id="KAK7085001.1"/>
    </source>
</evidence>
<keyword evidence="3" id="KW-1185">Reference proteome</keyword>
<name>A0AAN8XLJ2_HALRR</name>
<dbReference type="EMBL" id="JAXCGZ010001925">
    <property type="protein sequence ID" value="KAK7085001.1"/>
    <property type="molecule type" value="Genomic_DNA"/>
</dbReference>
<feature type="region of interest" description="Disordered" evidence="1">
    <location>
        <begin position="511"/>
        <end position="536"/>
    </location>
</feature>
<evidence type="ECO:0000313" key="3">
    <source>
        <dbReference type="Proteomes" id="UP001381693"/>
    </source>
</evidence>
<feature type="compositionally biased region" description="Basic and acidic residues" evidence="1">
    <location>
        <begin position="1"/>
        <end position="10"/>
    </location>
</feature>
<protein>
    <submittedName>
        <fullName evidence="2">Uncharacterized protein</fullName>
    </submittedName>
</protein>
<dbReference type="AlphaFoldDB" id="A0AAN8XLJ2"/>
<feature type="region of interest" description="Disordered" evidence="1">
    <location>
        <begin position="1"/>
        <end position="57"/>
    </location>
</feature>
<feature type="compositionally biased region" description="Basic and acidic residues" evidence="1">
    <location>
        <begin position="384"/>
        <end position="393"/>
    </location>
</feature>
<feature type="region of interest" description="Disordered" evidence="1">
    <location>
        <begin position="374"/>
        <end position="393"/>
    </location>
</feature>
<feature type="region of interest" description="Disordered" evidence="1">
    <location>
        <begin position="279"/>
        <end position="299"/>
    </location>
</feature>
<feature type="compositionally biased region" description="Polar residues" evidence="1">
    <location>
        <begin position="511"/>
        <end position="520"/>
    </location>
</feature>